<reference evidence="1" key="1">
    <citation type="submission" date="2021-02" db="EMBL/GenBank/DDBJ databases">
        <title>Psilocybe cubensis genome.</title>
        <authorList>
            <person name="Mckernan K.J."/>
            <person name="Crawford S."/>
            <person name="Trippe A."/>
            <person name="Kane L.T."/>
            <person name="Mclaughlin S."/>
        </authorList>
    </citation>
    <scope>NUCLEOTIDE SEQUENCE [LARGE SCALE GENOMIC DNA]</scope>
    <source>
        <strain evidence="1">MGC-MH-2018</strain>
    </source>
</reference>
<evidence type="ECO:0000313" key="1">
    <source>
        <dbReference type="EMBL" id="KAG5169793.1"/>
    </source>
</evidence>
<accession>A0A8H7XZH2</accession>
<organism evidence="1">
    <name type="scientific">Psilocybe cubensis</name>
    <name type="common">Psychedelic mushroom</name>
    <name type="synonym">Stropharia cubensis</name>
    <dbReference type="NCBI Taxonomy" id="181762"/>
    <lineage>
        <taxon>Eukaryota</taxon>
        <taxon>Fungi</taxon>
        <taxon>Dikarya</taxon>
        <taxon>Basidiomycota</taxon>
        <taxon>Agaricomycotina</taxon>
        <taxon>Agaricomycetes</taxon>
        <taxon>Agaricomycetidae</taxon>
        <taxon>Agaricales</taxon>
        <taxon>Agaricineae</taxon>
        <taxon>Strophariaceae</taxon>
        <taxon>Psilocybe</taxon>
    </lineage>
</organism>
<name>A0A8H7XZH2_PSICU</name>
<dbReference type="AlphaFoldDB" id="A0A8H7XZH2"/>
<proteinExistence type="predicted"/>
<comment type="caution">
    <text evidence="1">The sequence shown here is derived from an EMBL/GenBank/DDBJ whole genome shotgun (WGS) entry which is preliminary data.</text>
</comment>
<dbReference type="EMBL" id="JAFIQS010000004">
    <property type="protein sequence ID" value="KAG5169793.1"/>
    <property type="molecule type" value="Genomic_DNA"/>
</dbReference>
<sequence length="135" mass="15418">MSPSDISYNATVALSQGMNRANQFDITGINSYRVPPNGLDDFEGGGHVQSLLRRFIIIGNGFHNHVLMSSQTDPRAKRVRHLMFRIHPEIQHEYAPRDPCHVRILGDYRDRDASVFQLKFSLSLHIQELNVPQHS</sequence>
<protein>
    <submittedName>
        <fullName evidence="1">Uncharacterized protein</fullName>
    </submittedName>
</protein>
<gene>
    <name evidence="1" type="ORF">JR316_004173</name>
</gene>